<dbReference type="Proteomes" id="UP001153069">
    <property type="component" value="Unassembled WGS sequence"/>
</dbReference>
<dbReference type="Pfam" id="PF07690">
    <property type="entry name" value="MFS_1"/>
    <property type="match status" value="1"/>
</dbReference>
<feature type="transmembrane region" description="Helical" evidence="6">
    <location>
        <begin position="329"/>
        <end position="345"/>
    </location>
</feature>
<dbReference type="GO" id="GO:0016020">
    <property type="term" value="C:membrane"/>
    <property type="evidence" value="ECO:0007669"/>
    <property type="project" value="UniProtKB-SubCell"/>
</dbReference>
<keyword evidence="2 6" id="KW-0812">Transmembrane</keyword>
<dbReference type="InterPro" id="IPR036259">
    <property type="entry name" value="MFS_trans_sf"/>
</dbReference>
<keyword evidence="3 6" id="KW-1133">Transmembrane helix</keyword>
<comment type="subcellular location">
    <subcellularLocation>
        <location evidence="1">Membrane</location>
        <topology evidence="1">Multi-pass membrane protein</topology>
    </subcellularLocation>
</comment>
<accession>A0A9N8H5V3</accession>
<dbReference type="AlphaFoldDB" id="A0A9N8H5V3"/>
<evidence type="ECO:0000256" key="2">
    <source>
        <dbReference type="ARBA" id="ARBA00022692"/>
    </source>
</evidence>
<comment type="caution">
    <text evidence="7">The sequence shown here is derived from an EMBL/GenBank/DDBJ whole genome shotgun (WGS) entry which is preliminary data.</text>
</comment>
<feature type="transmembrane region" description="Helical" evidence="6">
    <location>
        <begin position="291"/>
        <end position="309"/>
    </location>
</feature>
<keyword evidence="8" id="KW-1185">Reference proteome</keyword>
<evidence type="ECO:0000256" key="1">
    <source>
        <dbReference type="ARBA" id="ARBA00004141"/>
    </source>
</evidence>
<reference evidence="7" key="1">
    <citation type="submission" date="2020-06" db="EMBL/GenBank/DDBJ databases">
        <authorList>
            <consortium name="Plant Systems Biology data submission"/>
        </authorList>
    </citation>
    <scope>NUCLEOTIDE SEQUENCE</scope>
    <source>
        <strain evidence="7">D6</strain>
    </source>
</reference>
<feature type="compositionally biased region" description="Polar residues" evidence="5">
    <location>
        <begin position="12"/>
        <end position="27"/>
    </location>
</feature>
<evidence type="ECO:0000313" key="7">
    <source>
        <dbReference type="EMBL" id="CAB9502016.1"/>
    </source>
</evidence>
<sequence length="512" mass="54823">MARTDGDDVYHNMNSYQQTNSNPTPSTMEPEDNEGGEASGIIVSTIDRTWASKSLWNFIWMSVFFSANHGCVVACLSLATARLGSVGAWQSGILYIFYTGSAVLGATYVVKQLGPRNALITGMGLYCVYVGCFLVATLSPEIETPAALLGAAVGGVGAGFLWTAQGSYFSRAAEDHAQALQQPVQESNQRMASIFAFLYLAEEVGLRALSTLLLGQGLSWSVVFGSYSAVTVLSTFCMVFVRDYPTTSNLSVSTAEEETNTQSTGTGPSSSVWYKVTAAWQLMRNDPKMKYMIGLNAVFGFAAAFLNSYVNGEVVGVVTNDPQAKSVGIFNAWVSCVAAAMSLLFGRVSKKVGNGPVLILGALCFFGVVFPFVIIPNTRQWGVALLIFIYTCHGCGRATFEGTLKATFADYFAYEKEGAFACIILQNGLAGAIGYILTFTLLCSKESRYCIAYSNGSLHDVLSFELLVIVSAMAAIGGYWRASSLRQAEIRAMEAAAATSEDTAMIPSAETE</sequence>
<feature type="region of interest" description="Disordered" evidence="5">
    <location>
        <begin position="12"/>
        <end position="35"/>
    </location>
</feature>
<proteinExistence type="predicted"/>
<feature type="transmembrane region" description="Helical" evidence="6">
    <location>
        <begin position="92"/>
        <end position="110"/>
    </location>
</feature>
<feature type="transmembrane region" description="Helical" evidence="6">
    <location>
        <begin position="462"/>
        <end position="482"/>
    </location>
</feature>
<dbReference type="EMBL" id="CAICTM010000124">
    <property type="protein sequence ID" value="CAB9502016.1"/>
    <property type="molecule type" value="Genomic_DNA"/>
</dbReference>
<dbReference type="GO" id="GO:0022857">
    <property type="term" value="F:transmembrane transporter activity"/>
    <property type="evidence" value="ECO:0007669"/>
    <property type="project" value="InterPro"/>
</dbReference>
<feature type="transmembrane region" description="Helical" evidence="6">
    <location>
        <begin position="117"/>
        <end position="138"/>
    </location>
</feature>
<dbReference type="PANTHER" id="PTHR23294">
    <property type="entry name" value="ET TRANSLATION PRODUCT-RELATED"/>
    <property type="match status" value="1"/>
</dbReference>
<evidence type="ECO:0000256" key="5">
    <source>
        <dbReference type="SAM" id="MobiDB-lite"/>
    </source>
</evidence>
<feature type="transmembrane region" description="Helical" evidence="6">
    <location>
        <begin position="58"/>
        <end position="80"/>
    </location>
</feature>
<dbReference type="InterPro" id="IPR051617">
    <property type="entry name" value="UNC-93-like_regulator"/>
</dbReference>
<organism evidence="7 8">
    <name type="scientific">Seminavis robusta</name>
    <dbReference type="NCBI Taxonomy" id="568900"/>
    <lineage>
        <taxon>Eukaryota</taxon>
        <taxon>Sar</taxon>
        <taxon>Stramenopiles</taxon>
        <taxon>Ochrophyta</taxon>
        <taxon>Bacillariophyta</taxon>
        <taxon>Bacillariophyceae</taxon>
        <taxon>Bacillariophycidae</taxon>
        <taxon>Naviculales</taxon>
        <taxon>Naviculaceae</taxon>
        <taxon>Seminavis</taxon>
    </lineage>
</organism>
<feature type="transmembrane region" description="Helical" evidence="6">
    <location>
        <begin position="420"/>
        <end position="442"/>
    </location>
</feature>
<feature type="transmembrane region" description="Helical" evidence="6">
    <location>
        <begin position="144"/>
        <end position="164"/>
    </location>
</feature>
<evidence type="ECO:0000256" key="6">
    <source>
        <dbReference type="SAM" id="Phobius"/>
    </source>
</evidence>
<feature type="transmembrane region" description="Helical" evidence="6">
    <location>
        <begin position="357"/>
        <end position="375"/>
    </location>
</feature>
<evidence type="ECO:0000313" key="8">
    <source>
        <dbReference type="Proteomes" id="UP001153069"/>
    </source>
</evidence>
<protein>
    <submittedName>
        <fullName evidence="7">Uncharacterized protein</fullName>
    </submittedName>
</protein>
<name>A0A9N8H5V3_9STRA</name>
<gene>
    <name evidence="7" type="ORF">SEMRO_125_G060090.1</name>
</gene>
<feature type="transmembrane region" description="Helical" evidence="6">
    <location>
        <begin position="220"/>
        <end position="241"/>
    </location>
</feature>
<feature type="transmembrane region" description="Helical" evidence="6">
    <location>
        <begin position="381"/>
        <end position="400"/>
    </location>
</feature>
<evidence type="ECO:0000256" key="4">
    <source>
        <dbReference type="ARBA" id="ARBA00023136"/>
    </source>
</evidence>
<dbReference type="OrthoDB" id="425072at2759"/>
<dbReference type="PANTHER" id="PTHR23294:SF0">
    <property type="entry name" value="UNC93-LIKE PROTEIN MFSD11"/>
    <property type="match status" value="1"/>
</dbReference>
<keyword evidence="4 6" id="KW-0472">Membrane</keyword>
<dbReference type="InterPro" id="IPR011701">
    <property type="entry name" value="MFS"/>
</dbReference>
<dbReference type="Gene3D" id="1.20.1250.20">
    <property type="entry name" value="MFS general substrate transporter like domains"/>
    <property type="match status" value="2"/>
</dbReference>
<dbReference type="SUPFAM" id="SSF103473">
    <property type="entry name" value="MFS general substrate transporter"/>
    <property type="match status" value="1"/>
</dbReference>
<evidence type="ECO:0000256" key="3">
    <source>
        <dbReference type="ARBA" id="ARBA00022989"/>
    </source>
</evidence>